<dbReference type="InterPro" id="IPR043429">
    <property type="entry name" value="ArtM/GltK/GlnP/TcyL/YhdX-like"/>
</dbReference>
<reference evidence="11 12" key="5">
    <citation type="journal article" date="2010" name="Appl. Environ. Microbiol.">
        <title>phrR-like gene praR of Azorhizobium caulinodans ORS571 is essential for symbiosis with Sesbania rostrata and is involved in expression of reb genes.</title>
        <authorList>
            <person name="Akiba N."/>
            <person name="Aono T."/>
            <person name="Toyazaki H."/>
            <person name="Sato S."/>
            <person name="Oyaizu H."/>
        </authorList>
    </citation>
    <scope>NUCLEOTIDE SEQUENCE [LARGE SCALE GENOMIC DNA]</scope>
    <source>
        <strain evidence="12">ATCC 43989 / DSM 5975 / JCM 20966 / LMG 6465 / NBRC 14845 / NCIMB 13405 / ORS 571</strain>
    </source>
</reference>
<evidence type="ECO:0000256" key="6">
    <source>
        <dbReference type="ARBA" id="ARBA00022970"/>
    </source>
</evidence>
<evidence type="ECO:0000256" key="7">
    <source>
        <dbReference type="ARBA" id="ARBA00022989"/>
    </source>
</evidence>
<dbReference type="EMBL" id="AP009384">
    <property type="protein sequence ID" value="BAF89869.1"/>
    <property type="molecule type" value="Genomic_DNA"/>
</dbReference>
<proteinExistence type="inferred from homology"/>
<evidence type="ECO:0000313" key="11">
    <source>
        <dbReference type="EMBL" id="BAF89869.1"/>
    </source>
</evidence>
<comment type="subcellular location">
    <subcellularLocation>
        <location evidence="1">Cell inner membrane</location>
        <topology evidence="1">Multi-pass membrane protein</topology>
    </subcellularLocation>
    <subcellularLocation>
        <location evidence="9">Cell membrane</location>
        <topology evidence="9">Multi-pass membrane protein</topology>
    </subcellularLocation>
</comment>
<dbReference type="PROSITE" id="PS50928">
    <property type="entry name" value="ABC_TM1"/>
    <property type="match status" value="1"/>
</dbReference>
<dbReference type="Proteomes" id="UP000000270">
    <property type="component" value="Chromosome"/>
</dbReference>
<dbReference type="GO" id="GO:0022857">
    <property type="term" value="F:transmembrane transporter activity"/>
    <property type="evidence" value="ECO:0007669"/>
    <property type="project" value="InterPro"/>
</dbReference>
<dbReference type="CDD" id="cd06261">
    <property type="entry name" value="TM_PBP2"/>
    <property type="match status" value="1"/>
</dbReference>
<evidence type="ECO:0000256" key="4">
    <source>
        <dbReference type="ARBA" id="ARBA00022475"/>
    </source>
</evidence>
<feature type="domain" description="ABC transmembrane type-1" evidence="10">
    <location>
        <begin position="26"/>
        <end position="214"/>
    </location>
</feature>
<evidence type="ECO:0000313" key="12">
    <source>
        <dbReference type="Proteomes" id="UP000000270"/>
    </source>
</evidence>
<gene>
    <name evidence="11" type="ordered locus">AZC_3871</name>
</gene>
<sequence length="227" mass="24918">MRGPGAAMDFDAAYLAQQWPALMGGLWVTCQVTLLSIVLSLLIGLFGAAFRLFSVPILSQLTFGYVELVRNTPILVQLFFIFYGLPAIGLGISQFWSGVLCLSLWAGAYQVENIRGGLLTIEKGLKEAAFSLSLSLRQYFRLVALPLAIRTSLPSMLNTSISLLKNSSYLQAIGLAEMTFIAVDRIATDFRAVEMFTAIGALYLALVIVLSLMTSIVEHKLRKPFRV</sequence>
<reference evidence="11 12" key="1">
    <citation type="journal article" date="2007" name="Appl. Environ. Microbiol.">
        <title>Rhizobial factors required for stem nodule maturation and maintenance in Sesbania rostrata-Azorhizobium caulinodans ORS571 symbiosis.</title>
        <authorList>
            <person name="Suzuki S."/>
            <person name="Aono T."/>
            <person name="Lee KB."/>
            <person name="Suzuki T."/>
            <person name="Liu CT."/>
            <person name="Miwa H."/>
            <person name="Wakao S."/>
            <person name="Iki T."/>
            <person name="Oyaizu H."/>
        </authorList>
    </citation>
    <scope>NUCLEOTIDE SEQUENCE [LARGE SCALE GENOMIC DNA]</scope>
    <source>
        <strain evidence="12">ATCC 43989 / DSM 5975 / JCM 20966 / LMG 6465 / NBRC 14845 / NCIMB 13405 / ORS 571</strain>
    </source>
</reference>
<keyword evidence="7 9" id="KW-1133">Transmembrane helix</keyword>
<evidence type="ECO:0000256" key="8">
    <source>
        <dbReference type="ARBA" id="ARBA00023136"/>
    </source>
</evidence>
<comment type="similarity">
    <text evidence="2">Belongs to the binding-protein-dependent transport system permease family. HisMQ subfamily.</text>
</comment>
<organism evidence="11 12">
    <name type="scientific">Azorhizobium caulinodans (strain ATCC 43989 / DSM 5975 / JCM 20966 / LMG 6465 / NBRC 14845 / NCIMB 13405 / ORS 571)</name>
    <dbReference type="NCBI Taxonomy" id="438753"/>
    <lineage>
        <taxon>Bacteria</taxon>
        <taxon>Pseudomonadati</taxon>
        <taxon>Pseudomonadota</taxon>
        <taxon>Alphaproteobacteria</taxon>
        <taxon>Hyphomicrobiales</taxon>
        <taxon>Xanthobacteraceae</taxon>
        <taxon>Azorhizobium</taxon>
    </lineage>
</organism>
<dbReference type="eggNOG" id="COG0765">
    <property type="taxonomic scope" value="Bacteria"/>
</dbReference>
<evidence type="ECO:0000256" key="5">
    <source>
        <dbReference type="ARBA" id="ARBA00022692"/>
    </source>
</evidence>
<dbReference type="Pfam" id="PF00528">
    <property type="entry name" value="BPD_transp_1"/>
    <property type="match status" value="1"/>
</dbReference>
<dbReference type="GO" id="GO:0043190">
    <property type="term" value="C:ATP-binding cassette (ABC) transporter complex"/>
    <property type="evidence" value="ECO:0007669"/>
    <property type="project" value="InterPro"/>
</dbReference>
<dbReference type="InterPro" id="IPR010065">
    <property type="entry name" value="AA_ABC_transptr_permease_3TM"/>
</dbReference>
<keyword evidence="5 9" id="KW-0812">Transmembrane</keyword>
<dbReference type="KEGG" id="azc:AZC_3871"/>
<dbReference type="PANTHER" id="PTHR30614">
    <property type="entry name" value="MEMBRANE COMPONENT OF AMINO ACID ABC TRANSPORTER"/>
    <property type="match status" value="1"/>
</dbReference>
<evidence type="ECO:0000256" key="3">
    <source>
        <dbReference type="ARBA" id="ARBA00022448"/>
    </source>
</evidence>
<feature type="transmembrane region" description="Helical" evidence="9">
    <location>
        <begin position="193"/>
        <end position="217"/>
    </location>
</feature>
<protein>
    <submittedName>
        <fullName evidence="11">Putative ABC amino acid transporter permease/substrate-binding protein</fullName>
    </submittedName>
</protein>
<keyword evidence="4" id="KW-1003">Cell membrane</keyword>
<keyword evidence="6" id="KW-0029">Amino-acid transport</keyword>
<dbReference type="SUPFAM" id="SSF161098">
    <property type="entry name" value="MetI-like"/>
    <property type="match status" value="1"/>
</dbReference>
<dbReference type="InterPro" id="IPR035906">
    <property type="entry name" value="MetI-like_sf"/>
</dbReference>
<keyword evidence="3 9" id="KW-0813">Transport</keyword>
<name>A8IK78_AZOC5</name>
<reference evidence="11 12" key="4">
    <citation type="journal article" date="2009" name="Appl. Environ. Microbiol.">
        <title>Comparative genome-wide transcriptional profiling of Azorhizobium caulinodans ORS571 grown under free-living and symbiotic conditions.</title>
        <authorList>
            <person name="Tsukada S."/>
            <person name="Aono T."/>
            <person name="Akiba N."/>
            <person name="Lee KB."/>
            <person name="Liu CT."/>
            <person name="Toyazaki H."/>
            <person name="Oyaizu H."/>
        </authorList>
    </citation>
    <scope>NUCLEOTIDE SEQUENCE [LARGE SCALE GENOMIC DNA]</scope>
    <source>
        <strain evidence="12">ATCC 43989 / DSM 5975 / JCM 20966 / LMG 6465 / NBRC 14845 / NCIMB 13405 / ORS 571</strain>
    </source>
</reference>
<feature type="transmembrane region" description="Helical" evidence="9">
    <location>
        <begin position="74"/>
        <end position="96"/>
    </location>
</feature>
<reference evidence="11 12" key="3">
    <citation type="journal article" date="2008" name="BMC Genomics">
        <title>The genome of the versatile nitrogen fixer Azorhizobium caulinodans ORS571.</title>
        <authorList>
            <person name="Lee KB."/>
            <person name="Backer P.D."/>
            <person name="Aono T."/>
            <person name="Liu CT."/>
            <person name="Suzuki S."/>
            <person name="Suzuki T."/>
            <person name="Kaneko T."/>
            <person name="Yamada M."/>
            <person name="Tabata S."/>
            <person name="Kupfer D.M."/>
            <person name="Najar F.Z."/>
            <person name="Wiley G.B."/>
            <person name="Roe B."/>
            <person name="Binnewies T.T."/>
            <person name="Ussery D.W."/>
            <person name="D'Haeze W."/>
            <person name="Herder J.D."/>
            <person name="Gevers D."/>
            <person name="Vereecke D."/>
            <person name="Holsters M."/>
            <person name="Oyaizu H."/>
        </authorList>
    </citation>
    <scope>NUCLEOTIDE SEQUENCE [LARGE SCALE GENOMIC DNA]</scope>
    <source>
        <strain evidence="12">ATCC 43989 / DSM 5975 / JCM 20966 / LMG 6465 / NBRC 14845 / NCIMB 13405 / ORS 571</strain>
    </source>
</reference>
<dbReference type="NCBIfam" id="TIGR01726">
    <property type="entry name" value="HEQRo_perm_3TM"/>
    <property type="match status" value="1"/>
</dbReference>
<evidence type="ECO:0000256" key="1">
    <source>
        <dbReference type="ARBA" id="ARBA00004429"/>
    </source>
</evidence>
<reference evidence="12" key="2">
    <citation type="submission" date="2007-04" db="EMBL/GenBank/DDBJ databases">
        <title>Complete genome sequence of the nitrogen-fixing bacterium Azorhizobium caulinodans ORS571.</title>
        <authorList>
            <person name="Lee K.B."/>
            <person name="Backer P.D."/>
            <person name="Aono T."/>
            <person name="Liu C.T."/>
            <person name="Suzuki S."/>
            <person name="Suzuki T."/>
            <person name="Kaneko T."/>
            <person name="Yamada M."/>
            <person name="Tabata S."/>
            <person name="Kupfer D.M."/>
            <person name="Najar F.Z."/>
            <person name="Wiley G.B."/>
            <person name="Roe B."/>
            <person name="Binnewies T."/>
            <person name="Ussery D."/>
            <person name="Vereecke D."/>
            <person name="Gevers D."/>
            <person name="Holsters M."/>
            <person name="Oyaizu H."/>
        </authorList>
    </citation>
    <scope>NUCLEOTIDE SEQUENCE [LARGE SCALE GENOMIC DNA]</scope>
    <source>
        <strain evidence="12">ATCC 43989 / DSM 5975 / JCM 20966 / LMG 6465 / NBRC 14845 / NCIMB 13405 / ORS 571</strain>
    </source>
</reference>
<dbReference type="HOGENOM" id="CLU_019602_1_0_5"/>
<accession>A8IK78</accession>
<evidence type="ECO:0000256" key="9">
    <source>
        <dbReference type="RuleBase" id="RU363032"/>
    </source>
</evidence>
<feature type="transmembrane region" description="Helical" evidence="9">
    <location>
        <begin position="26"/>
        <end position="53"/>
    </location>
</feature>
<dbReference type="InterPro" id="IPR000515">
    <property type="entry name" value="MetI-like"/>
</dbReference>
<keyword evidence="8 9" id="KW-0472">Membrane</keyword>
<evidence type="ECO:0000256" key="2">
    <source>
        <dbReference type="ARBA" id="ARBA00010072"/>
    </source>
</evidence>
<reference evidence="11 12" key="6">
    <citation type="journal article" date="2011" name="Appl. Environ. Microbiol.">
        <title>Involvement of the azorhizobial chromosome partition gene (parA) in the onset of bacteroid differentiation during Sesbania rostrata stem nodule development.</title>
        <authorList>
            <person name="Liu CT."/>
            <person name="Lee KB."/>
            <person name="Wang YS."/>
            <person name="Peng MH."/>
            <person name="Lee KT."/>
            <person name="Suzuki S."/>
            <person name="Suzuki T."/>
            <person name="Oyaizu H."/>
        </authorList>
    </citation>
    <scope>NUCLEOTIDE SEQUENCE [LARGE SCALE GENOMIC DNA]</scope>
    <source>
        <strain evidence="12">ATCC 43989 / DSM 5975 / JCM 20966 / LMG 6465 / NBRC 14845 / NCIMB 13405 / ORS 571</strain>
    </source>
</reference>
<dbReference type="STRING" id="438753.AZC_3871"/>
<dbReference type="PANTHER" id="PTHR30614:SF0">
    <property type="entry name" value="L-CYSTINE TRANSPORT SYSTEM PERMEASE PROTEIN TCYL"/>
    <property type="match status" value="1"/>
</dbReference>
<dbReference type="AlphaFoldDB" id="A8IK78"/>
<dbReference type="Gene3D" id="1.10.3720.10">
    <property type="entry name" value="MetI-like"/>
    <property type="match status" value="1"/>
</dbReference>
<evidence type="ECO:0000259" key="10">
    <source>
        <dbReference type="PROSITE" id="PS50928"/>
    </source>
</evidence>
<keyword evidence="12" id="KW-1185">Reference proteome</keyword>
<dbReference type="GO" id="GO:0006865">
    <property type="term" value="P:amino acid transport"/>
    <property type="evidence" value="ECO:0007669"/>
    <property type="project" value="UniProtKB-KW"/>
</dbReference>